<comment type="caution">
    <text evidence="1">The sequence shown here is derived from an EMBL/GenBank/DDBJ whole genome shotgun (WGS) entry which is preliminary data.</text>
</comment>
<name>A0ACC1H8K3_9FUNG</name>
<sequence>MAKGSEDVAERQKQLRKQLLEKKSHGERTHLDERKHSDRQQREGEAQDSGRARKREGDEGPRNDGGSDRQSVEVIGRNTSRQPESEPLSKRPKDEHPAAAQESDKMAPSAQEGGDQQEQSSQRRINKDKTKRSILDRLGP</sequence>
<dbReference type="EMBL" id="JAMZIH010010210">
    <property type="protein sequence ID" value="KAJ1669065.1"/>
    <property type="molecule type" value="Genomic_DNA"/>
</dbReference>
<reference evidence="1" key="1">
    <citation type="submission" date="2022-06" db="EMBL/GenBank/DDBJ databases">
        <title>Phylogenomic reconstructions and comparative analyses of Kickxellomycotina fungi.</title>
        <authorList>
            <person name="Reynolds N.K."/>
            <person name="Stajich J.E."/>
            <person name="Barry K."/>
            <person name="Grigoriev I.V."/>
            <person name="Crous P."/>
            <person name="Smith M.E."/>
        </authorList>
    </citation>
    <scope>NUCLEOTIDE SEQUENCE</scope>
    <source>
        <strain evidence="1">RSA 2271</strain>
    </source>
</reference>
<keyword evidence="2" id="KW-1185">Reference proteome</keyword>
<accession>A0ACC1H8K3</accession>
<gene>
    <name evidence="1" type="ORF">EV182_008932</name>
</gene>
<evidence type="ECO:0000313" key="1">
    <source>
        <dbReference type="EMBL" id="KAJ1669065.1"/>
    </source>
</evidence>
<protein>
    <submittedName>
        <fullName evidence="1">Uncharacterized protein</fullName>
    </submittedName>
</protein>
<organism evidence="1 2">
    <name type="scientific">Spiromyces aspiralis</name>
    <dbReference type="NCBI Taxonomy" id="68401"/>
    <lineage>
        <taxon>Eukaryota</taxon>
        <taxon>Fungi</taxon>
        <taxon>Fungi incertae sedis</taxon>
        <taxon>Zoopagomycota</taxon>
        <taxon>Kickxellomycotina</taxon>
        <taxon>Kickxellomycetes</taxon>
        <taxon>Kickxellales</taxon>
        <taxon>Kickxellaceae</taxon>
        <taxon>Spiromyces</taxon>
    </lineage>
</organism>
<proteinExistence type="predicted"/>
<evidence type="ECO:0000313" key="2">
    <source>
        <dbReference type="Proteomes" id="UP001145114"/>
    </source>
</evidence>
<dbReference type="Proteomes" id="UP001145114">
    <property type="component" value="Unassembled WGS sequence"/>
</dbReference>
<feature type="non-terminal residue" evidence="1">
    <location>
        <position position="140"/>
    </location>
</feature>